<keyword evidence="4" id="KW-1015">Disulfide bond</keyword>
<evidence type="ECO:0000256" key="4">
    <source>
        <dbReference type="ARBA" id="ARBA00023157"/>
    </source>
</evidence>
<dbReference type="Pfam" id="PF08583">
    <property type="entry name" value="Cmc1"/>
    <property type="match status" value="1"/>
</dbReference>
<dbReference type="GO" id="GO:0005739">
    <property type="term" value="C:mitochondrion"/>
    <property type="evidence" value="ECO:0007669"/>
    <property type="project" value="UniProtKB-SubCell"/>
</dbReference>
<keyword evidence="3 5" id="KW-0496">Mitochondrion</keyword>
<dbReference type="Proteomes" id="UP000014500">
    <property type="component" value="Unassembled WGS sequence"/>
</dbReference>
<dbReference type="PROSITE" id="PS51808">
    <property type="entry name" value="CHCH"/>
    <property type="match status" value="1"/>
</dbReference>
<comment type="similarity">
    <text evidence="2 5">Belongs to the CMC family.</text>
</comment>
<dbReference type="PANTHER" id="PTHR22977:SF1">
    <property type="entry name" value="COX ASSEMBLY MITOCHONDRIAL PROTEIN 2 HOMOLOG"/>
    <property type="match status" value="1"/>
</dbReference>
<reference evidence="6" key="2">
    <citation type="submission" date="2015-02" db="UniProtKB">
        <authorList>
            <consortium name="EnsemblMetazoa"/>
        </authorList>
    </citation>
    <scope>IDENTIFICATION</scope>
</reference>
<evidence type="ECO:0000256" key="1">
    <source>
        <dbReference type="ARBA" id="ARBA00004173"/>
    </source>
</evidence>
<dbReference type="EnsemblMetazoa" id="SMAR007684-RA">
    <property type="protein sequence ID" value="SMAR007684-PA"/>
    <property type="gene ID" value="SMAR007684"/>
</dbReference>
<accession>T1J2A2</accession>
<sequence>MHPDLSPHLHTEECNNLIRELQQCHEQKKFTKFLGACNEANSKLLRCLKNE</sequence>
<name>T1J2A2_STRMM</name>
<evidence type="ECO:0000313" key="7">
    <source>
        <dbReference type="Proteomes" id="UP000014500"/>
    </source>
</evidence>
<dbReference type="PhylomeDB" id="T1J2A2"/>
<dbReference type="PANTHER" id="PTHR22977">
    <property type="entry name" value="COX ASSEMBLY MITOCHONDRIAL PROTEIN"/>
    <property type="match status" value="1"/>
</dbReference>
<dbReference type="AlphaFoldDB" id="T1J2A2"/>
<dbReference type="HOGENOM" id="CLU_169286_1_1_1"/>
<evidence type="ECO:0000313" key="6">
    <source>
        <dbReference type="EnsemblMetazoa" id="SMAR007684-PA"/>
    </source>
</evidence>
<protein>
    <recommendedName>
        <fullName evidence="5">COX assembly mitochondrial protein</fullName>
    </recommendedName>
</protein>
<proteinExistence type="inferred from homology"/>
<dbReference type="eggNOG" id="KOG4148">
    <property type="taxonomic scope" value="Eukaryota"/>
</dbReference>
<dbReference type="STRING" id="126957.T1J2A2"/>
<organism evidence="6 7">
    <name type="scientific">Strigamia maritima</name>
    <name type="common">European centipede</name>
    <name type="synonym">Geophilus maritimus</name>
    <dbReference type="NCBI Taxonomy" id="126957"/>
    <lineage>
        <taxon>Eukaryota</taxon>
        <taxon>Metazoa</taxon>
        <taxon>Ecdysozoa</taxon>
        <taxon>Arthropoda</taxon>
        <taxon>Myriapoda</taxon>
        <taxon>Chilopoda</taxon>
        <taxon>Pleurostigmophora</taxon>
        <taxon>Geophilomorpha</taxon>
        <taxon>Linotaeniidae</taxon>
        <taxon>Strigamia</taxon>
    </lineage>
</organism>
<keyword evidence="7" id="KW-1185">Reference proteome</keyword>
<dbReference type="InterPro" id="IPR013892">
    <property type="entry name" value="Cyt_c_biogenesis_Cmc1-like"/>
</dbReference>
<evidence type="ECO:0000256" key="5">
    <source>
        <dbReference type="RuleBase" id="RU364104"/>
    </source>
</evidence>
<reference evidence="7" key="1">
    <citation type="submission" date="2011-05" db="EMBL/GenBank/DDBJ databases">
        <authorList>
            <person name="Richards S.R."/>
            <person name="Qu J."/>
            <person name="Jiang H."/>
            <person name="Jhangiani S.N."/>
            <person name="Agravi P."/>
            <person name="Goodspeed R."/>
            <person name="Gross S."/>
            <person name="Mandapat C."/>
            <person name="Jackson L."/>
            <person name="Mathew T."/>
            <person name="Pu L."/>
            <person name="Thornton R."/>
            <person name="Saada N."/>
            <person name="Wilczek-Boney K.B."/>
            <person name="Lee S."/>
            <person name="Kovar C."/>
            <person name="Wu Y."/>
            <person name="Scherer S.E."/>
            <person name="Worley K.C."/>
            <person name="Muzny D.M."/>
            <person name="Gibbs R."/>
        </authorList>
    </citation>
    <scope>NUCLEOTIDE SEQUENCE</scope>
    <source>
        <strain evidence="7">Brora</strain>
    </source>
</reference>
<evidence type="ECO:0000256" key="2">
    <source>
        <dbReference type="ARBA" id="ARBA00007347"/>
    </source>
</evidence>
<evidence type="ECO:0000256" key="3">
    <source>
        <dbReference type="ARBA" id="ARBA00023128"/>
    </source>
</evidence>
<dbReference type="EMBL" id="JH431796">
    <property type="status" value="NOT_ANNOTATED_CDS"/>
    <property type="molecule type" value="Genomic_DNA"/>
</dbReference>
<comment type="subcellular location">
    <subcellularLocation>
        <location evidence="1 5">Mitochondrion</location>
    </subcellularLocation>
</comment>
<dbReference type="OMA" id="CHKEHNF"/>